<keyword evidence="8" id="KW-1185">Reference proteome</keyword>
<evidence type="ECO:0000256" key="1">
    <source>
        <dbReference type="ARBA" id="ARBA00010406"/>
    </source>
</evidence>
<evidence type="ECO:0000256" key="4">
    <source>
        <dbReference type="ARBA" id="ARBA00023116"/>
    </source>
</evidence>
<evidence type="ECO:0000256" key="5">
    <source>
        <dbReference type="RuleBase" id="RU003410"/>
    </source>
</evidence>
<keyword evidence="3 5" id="KW-0560">Oxidoreductase</keyword>
<keyword evidence="4 5" id="KW-0215">Deoxyribonucleotide synthesis</keyword>
<keyword evidence="6" id="KW-0472">Membrane</keyword>
<accession>A0A7E4W9P5</accession>
<feature type="domain" description="Ribonucleotide reductase large subunit" evidence="7">
    <location>
        <begin position="795"/>
        <end position="817"/>
    </location>
</feature>
<dbReference type="InterPro" id="IPR013346">
    <property type="entry name" value="NrdE_NrdA_C"/>
</dbReference>
<evidence type="ECO:0000256" key="6">
    <source>
        <dbReference type="SAM" id="Phobius"/>
    </source>
</evidence>
<dbReference type="PRINTS" id="PR01183">
    <property type="entry name" value="RIBORDTASEM1"/>
</dbReference>
<feature type="transmembrane region" description="Helical" evidence="6">
    <location>
        <begin position="128"/>
        <end position="149"/>
    </location>
</feature>
<reference evidence="8" key="1">
    <citation type="journal article" date="2013" name="Genetics">
        <title>The draft genome and transcriptome of Panagrellus redivivus are shaped by the harsh demands of a free-living lifestyle.</title>
        <authorList>
            <person name="Srinivasan J."/>
            <person name="Dillman A.R."/>
            <person name="Macchietto M.G."/>
            <person name="Heikkinen L."/>
            <person name="Lakso M."/>
            <person name="Fracchia K.M."/>
            <person name="Antoshechkin I."/>
            <person name="Mortazavi A."/>
            <person name="Wong G."/>
            <person name="Sternberg P.W."/>
        </authorList>
    </citation>
    <scope>NUCLEOTIDE SEQUENCE [LARGE SCALE GENOMIC DNA]</scope>
    <source>
        <strain evidence="8">MT8872</strain>
    </source>
</reference>
<feature type="transmembrane region" description="Helical" evidence="6">
    <location>
        <begin position="161"/>
        <end position="180"/>
    </location>
</feature>
<dbReference type="Pfam" id="PF00317">
    <property type="entry name" value="Ribonuc_red_lgN"/>
    <property type="match status" value="1"/>
</dbReference>
<evidence type="ECO:0000256" key="3">
    <source>
        <dbReference type="ARBA" id="ARBA00023002"/>
    </source>
</evidence>
<dbReference type="PROSITE" id="PS00089">
    <property type="entry name" value="RIBORED_LARGE"/>
    <property type="match status" value="1"/>
</dbReference>
<evidence type="ECO:0000259" key="7">
    <source>
        <dbReference type="PROSITE" id="PS00089"/>
    </source>
</evidence>
<dbReference type="Pfam" id="PF02867">
    <property type="entry name" value="Ribonuc_red_lgC"/>
    <property type="match status" value="1"/>
</dbReference>
<dbReference type="Gene3D" id="3.20.70.20">
    <property type="match status" value="1"/>
</dbReference>
<evidence type="ECO:0000313" key="9">
    <source>
        <dbReference type="WBParaSite" id="Pan_g7810.t1"/>
    </source>
</evidence>
<organism evidence="8 9">
    <name type="scientific">Panagrellus redivivus</name>
    <name type="common">Microworm</name>
    <dbReference type="NCBI Taxonomy" id="6233"/>
    <lineage>
        <taxon>Eukaryota</taxon>
        <taxon>Metazoa</taxon>
        <taxon>Ecdysozoa</taxon>
        <taxon>Nematoda</taxon>
        <taxon>Chromadorea</taxon>
        <taxon>Rhabditida</taxon>
        <taxon>Tylenchina</taxon>
        <taxon>Panagrolaimomorpha</taxon>
        <taxon>Panagrolaimoidea</taxon>
        <taxon>Panagrolaimidae</taxon>
        <taxon>Panagrellus</taxon>
    </lineage>
</organism>
<reference evidence="9" key="2">
    <citation type="submission" date="2020-10" db="UniProtKB">
        <authorList>
            <consortium name="WormBaseParasite"/>
        </authorList>
    </citation>
    <scope>IDENTIFICATION</scope>
</reference>
<dbReference type="SUPFAM" id="SSF51998">
    <property type="entry name" value="PFL-like glycyl radical enzymes"/>
    <property type="match status" value="1"/>
</dbReference>
<name>A0A7E4W9P5_PANRE</name>
<evidence type="ECO:0000313" key="8">
    <source>
        <dbReference type="Proteomes" id="UP000492821"/>
    </source>
</evidence>
<dbReference type="Proteomes" id="UP000492821">
    <property type="component" value="Unassembled WGS sequence"/>
</dbReference>
<dbReference type="UniPathway" id="UPA00326"/>
<dbReference type="CDD" id="cd01679">
    <property type="entry name" value="RNR_I"/>
    <property type="match status" value="1"/>
</dbReference>
<keyword evidence="6" id="KW-1133">Transmembrane helix</keyword>
<comment type="catalytic activity">
    <reaction evidence="5">
        <text>a 2'-deoxyribonucleoside 5'-diphosphate + [thioredoxin]-disulfide + H2O = a ribonucleoside 5'-diphosphate + [thioredoxin]-dithiol</text>
        <dbReference type="Rhea" id="RHEA:23252"/>
        <dbReference type="Rhea" id="RHEA-COMP:10698"/>
        <dbReference type="Rhea" id="RHEA-COMP:10700"/>
        <dbReference type="ChEBI" id="CHEBI:15377"/>
        <dbReference type="ChEBI" id="CHEBI:29950"/>
        <dbReference type="ChEBI" id="CHEBI:50058"/>
        <dbReference type="ChEBI" id="CHEBI:57930"/>
        <dbReference type="ChEBI" id="CHEBI:73316"/>
        <dbReference type="EC" id="1.17.4.1"/>
    </reaction>
</comment>
<dbReference type="InterPro" id="IPR000788">
    <property type="entry name" value="RNR_lg_C"/>
</dbReference>
<dbReference type="GO" id="GO:0004748">
    <property type="term" value="F:ribonucleoside-diphosphate reductase activity, thioredoxin disulfide as acceptor"/>
    <property type="evidence" value="ECO:0007669"/>
    <property type="project" value="UniProtKB-EC"/>
</dbReference>
<keyword evidence="6" id="KW-0812">Transmembrane</keyword>
<dbReference type="AlphaFoldDB" id="A0A7E4W9P5"/>
<dbReference type="PANTHER" id="PTHR11573:SF6">
    <property type="entry name" value="RIBONUCLEOSIDE-DIPHOSPHATE REDUCTASE LARGE SUBUNIT"/>
    <property type="match status" value="1"/>
</dbReference>
<feature type="transmembrane region" description="Helical" evidence="6">
    <location>
        <begin position="186"/>
        <end position="208"/>
    </location>
</feature>
<dbReference type="GO" id="GO:0005971">
    <property type="term" value="C:ribonucleoside-diphosphate reductase complex"/>
    <property type="evidence" value="ECO:0007669"/>
    <property type="project" value="TreeGrafter"/>
</dbReference>
<dbReference type="InterPro" id="IPR013509">
    <property type="entry name" value="RNR_lsu_N"/>
</dbReference>
<dbReference type="SUPFAM" id="SSF48168">
    <property type="entry name" value="R1 subunit of ribonucleotide reductase, N-terminal domain"/>
    <property type="match status" value="1"/>
</dbReference>
<dbReference type="WBParaSite" id="Pan_g7810.t1">
    <property type="protein sequence ID" value="Pan_g7810.t1"/>
    <property type="gene ID" value="Pan_g7810"/>
</dbReference>
<evidence type="ECO:0000256" key="2">
    <source>
        <dbReference type="ARBA" id="ARBA00012274"/>
    </source>
</evidence>
<dbReference type="InterPro" id="IPR008926">
    <property type="entry name" value="RNR_R1-su_N"/>
</dbReference>
<comment type="function">
    <text evidence="5">Provides the precursors necessary for DNA synthesis. Catalyzes the biosynthesis of deoxyribonucleotides from the corresponding ribonucleotides.</text>
</comment>
<feature type="transmembrane region" description="Helical" evidence="6">
    <location>
        <begin position="103"/>
        <end position="122"/>
    </location>
</feature>
<dbReference type="NCBIfam" id="TIGR02506">
    <property type="entry name" value="NrdE_NrdA"/>
    <property type="match status" value="1"/>
</dbReference>
<comment type="similarity">
    <text evidence="1 5">Belongs to the ribonucleoside diphosphate reductase large chain family.</text>
</comment>
<dbReference type="InterPro" id="IPR039718">
    <property type="entry name" value="Rrm1"/>
</dbReference>
<dbReference type="GO" id="GO:0005524">
    <property type="term" value="F:ATP binding"/>
    <property type="evidence" value="ECO:0007669"/>
    <property type="project" value="InterPro"/>
</dbReference>
<proteinExistence type="inferred from homology"/>
<sequence length="962" mass="108294">MKLQEADMKLQEVASRWTCVEKTQRDFNGKNRLVERRYMIGTNDETSTALSKGRATDVTCVRRSASVCFGLLEDADSLEGMLRSAGLLSGYTGLQEFYEQLNLYAHIGLAVGAAVYEVAFGVRSNHFSFGLVSFFLSHILLSGFAYTVMYLKQGRIQNKHVLYGVYVPFVVNTVCVMVHADVNYVLITITLILSFAIPTAFDSLRTIFASKKANESRLNRHNLIKLLDSKTSNSAIFDNIQQKIDLFGHHLNVDTVEIAQEVFTAMYSNIKTVELEELAQSAAKLSSKHPHYGTLATRISVFLLYAQTQERFSEVMQNLHDNVNDRTNRHEPLISDATFEIVMNNADILNHVIKHDRDNDLPYFGFKTLERSHLLKKNGKIVERPQHMFMRVAIGIHGEDIEAVLETYDLMSALWFMHATPTLLNAGTTRPQLVSSFLLTLSQGSSDGIFNAFQQCNQLSKSADGMGVNVQKIRAAGIRGPTDGVSLVPLLHIFNNAARFIKQSIIRPGTIAVYLEPWHADVFEVLDLNRDTGSDKACARDLSYALWIPDLFMKRVQTNGKWSLMCPHECPGLEDCWGEKFEALYTKYESEKRYRRQVRACDLWNHIVGAQIETGTPYMVYKDACNRKSNQQNLGTIKGSSVCTGIVEYSASDETAVSNLASIALNRFVDPNHEFDFNKLKAVTKTVTKNLNKIIDINYYPVPEAEKSNKRHRPISIGVQGLADTFQLMRLPYTSKRARQVNKQIFETIYYGALEASAELAGTYGVYETYEGSPVSKGILQHDMWNVTPTNLWDWTPLRSLIQNNGVRNSLLVAVMPDASTAEILGINESIEPYADNVFTHRVLSDTFRIVNPHLLKDLIQLNLWNEDTESRLVAANGSVQNIRGIPSEIKERYKTAYEIRLKDLVGMAADRGAFIDQSQSLNFNLSDDASTRCASMHLCAWKKGLKTGMYKLRPVSSNMPN</sequence>
<protein>
    <recommendedName>
        <fullName evidence="2 5">Ribonucleoside-diphosphate reductase</fullName>
        <ecNumber evidence="2 5">1.17.4.1</ecNumber>
    </recommendedName>
</protein>
<dbReference type="PANTHER" id="PTHR11573">
    <property type="entry name" value="RIBONUCLEOSIDE-DIPHOSPHATE REDUCTASE LARGE CHAIN"/>
    <property type="match status" value="1"/>
</dbReference>
<dbReference type="GO" id="GO:0009263">
    <property type="term" value="P:deoxyribonucleotide biosynthetic process"/>
    <property type="evidence" value="ECO:0007669"/>
    <property type="project" value="UniProtKB-KW"/>
</dbReference>
<dbReference type="EC" id="1.17.4.1" evidence="2 5"/>